<gene>
    <name evidence="1" type="ORF">HX858_09660</name>
</gene>
<reference evidence="1 2" key="1">
    <citation type="journal article" date="2019" name="Environ. Microbiol.">
        <title>Genomics insights into ecotype formation of ammonia-oxidizing archaea in the deep ocean.</title>
        <authorList>
            <person name="Wang Y."/>
            <person name="Huang J.M."/>
            <person name="Cui G.J."/>
            <person name="Nunoura T."/>
            <person name="Takaki Y."/>
            <person name="Li W.L."/>
            <person name="Li J."/>
            <person name="Gao Z.M."/>
            <person name="Takai K."/>
            <person name="Zhang A.Q."/>
            <person name="Stepanauskas R."/>
        </authorList>
    </citation>
    <scope>NUCLEOTIDE SEQUENCE [LARGE SCALE GENOMIC DNA]</scope>
    <source>
        <strain evidence="1 2">L15a</strain>
    </source>
</reference>
<proteinExistence type="predicted"/>
<protein>
    <recommendedName>
        <fullName evidence="3">Phage tail protein</fullName>
    </recommendedName>
</protein>
<dbReference type="Proteomes" id="UP000575480">
    <property type="component" value="Unassembled WGS sequence"/>
</dbReference>
<dbReference type="EMBL" id="JACATH010000038">
    <property type="protein sequence ID" value="NWJ57993.1"/>
    <property type="molecule type" value="Genomic_DNA"/>
</dbReference>
<organism evidence="1 2">
    <name type="scientific">Marine Group I thaumarchaeote</name>
    <dbReference type="NCBI Taxonomy" id="2511932"/>
    <lineage>
        <taxon>Archaea</taxon>
        <taxon>Nitrososphaerota</taxon>
        <taxon>Marine Group I</taxon>
    </lineage>
</organism>
<sequence length="177" mass="19755">MAAANKIPDNLNYLSNISFRLTMQDAPNLTWFCQAVNVPGVSLEAIDVTTPYVTIPYSGAKVNFEELSVRFIVDEHLKNWTEIYDRIIALGLAEGGENYRLLKAKSDTTQRGGTVSTLVLTVLTSAMNPQMEFHFYEAFPTSISALDFDSAAGDLEYFTATAAFRYTNYEIKNLLNN</sequence>
<accession>A0A7K4MYH2</accession>
<name>A0A7K4MYH2_9ARCH</name>
<evidence type="ECO:0008006" key="3">
    <source>
        <dbReference type="Google" id="ProtNLM"/>
    </source>
</evidence>
<comment type="caution">
    <text evidence="1">The sequence shown here is derived from an EMBL/GenBank/DDBJ whole genome shotgun (WGS) entry which is preliminary data.</text>
</comment>
<dbReference type="AlphaFoldDB" id="A0A7K4MYH2"/>
<evidence type="ECO:0000313" key="1">
    <source>
        <dbReference type="EMBL" id="NWJ57993.1"/>
    </source>
</evidence>
<evidence type="ECO:0000313" key="2">
    <source>
        <dbReference type="Proteomes" id="UP000575480"/>
    </source>
</evidence>